<dbReference type="SUPFAM" id="SSF54523">
    <property type="entry name" value="Pili subunits"/>
    <property type="match status" value="1"/>
</dbReference>
<dbReference type="AlphaFoldDB" id="A0A2T3KQH0"/>
<name>A0A2T3KQH0_PHOLD</name>
<accession>A0A2T3KQH0</accession>
<dbReference type="EMBL" id="PYNS01000030">
    <property type="protein sequence ID" value="PSV08450.1"/>
    <property type="molecule type" value="Genomic_DNA"/>
</dbReference>
<dbReference type="Proteomes" id="UP000240530">
    <property type="component" value="Unassembled WGS sequence"/>
</dbReference>
<dbReference type="Gene3D" id="3.30.700.10">
    <property type="entry name" value="Glycoprotein, Type 4 Pilin"/>
    <property type="match status" value="1"/>
</dbReference>
<dbReference type="RefSeq" id="WP_060988066.1">
    <property type="nucleotide sequence ID" value="NZ_CP131574.1"/>
</dbReference>
<reference evidence="2 3" key="1">
    <citation type="submission" date="2018-03" db="EMBL/GenBank/DDBJ databases">
        <title>Whole genome sequencing of Histamine producing bacteria.</title>
        <authorList>
            <person name="Butler K."/>
        </authorList>
    </citation>
    <scope>NUCLEOTIDE SEQUENCE [LARGE SCALE GENOMIC DNA]</scope>
    <source>
        <strain evidence="2 3">Res.4.1</strain>
    </source>
</reference>
<evidence type="ECO:0000256" key="1">
    <source>
        <dbReference type="SAM" id="Phobius"/>
    </source>
</evidence>
<evidence type="ECO:0000313" key="3">
    <source>
        <dbReference type="Proteomes" id="UP000240530"/>
    </source>
</evidence>
<protein>
    <submittedName>
        <fullName evidence="2">Prepilin-type N-terminal cleavage/methylation domain-containing protein</fullName>
    </submittedName>
</protein>
<keyword evidence="1" id="KW-0472">Membrane</keyword>
<comment type="caution">
    <text evidence="2">The sequence shown here is derived from an EMBL/GenBank/DDBJ whole genome shotgun (WGS) entry which is preliminary data.</text>
</comment>
<dbReference type="Pfam" id="PF07963">
    <property type="entry name" value="N_methyl"/>
    <property type="match status" value="1"/>
</dbReference>
<evidence type="ECO:0000313" key="2">
    <source>
        <dbReference type="EMBL" id="PSV08450.1"/>
    </source>
</evidence>
<dbReference type="InterPro" id="IPR045584">
    <property type="entry name" value="Pilin-like"/>
</dbReference>
<sequence>MKKNGFTLIELVVVIVILGILAVVAAPKFMNLQNDARDASLKGLKGAIESTLDVTYAKLATLGLENAAMVQMVGSPDPSRGLVISDKLSALGCKGNGACVFEYGYPSNYAPTLALLVNGISDNSAAPSDDFVAVSIKGDPQQSLAITFKNNVKDYKGDDGKAHQELKTDRCYIKYPRPSRESNKPILTIIPCE</sequence>
<dbReference type="InterPro" id="IPR012902">
    <property type="entry name" value="N_methyl_site"/>
</dbReference>
<feature type="transmembrane region" description="Helical" evidence="1">
    <location>
        <begin position="6"/>
        <end position="27"/>
    </location>
</feature>
<organism evidence="2 3">
    <name type="scientific">Photobacterium leiognathi subsp. mandapamensis</name>
    <name type="common">Photobacterium mandapamensis</name>
    <dbReference type="NCBI Taxonomy" id="48408"/>
    <lineage>
        <taxon>Bacteria</taxon>
        <taxon>Pseudomonadati</taxon>
        <taxon>Pseudomonadota</taxon>
        <taxon>Gammaproteobacteria</taxon>
        <taxon>Vibrionales</taxon>
        <taxon>Vibrionaceae</taxon>
        <taxon>Photobacterium</taxon>
    </lineage>
</organism>
<keyword evidence="1" id="KW-1133">Transmembrane helix</keyword>
<gene>
    <name evidence="2" type="ORF">C0W93_18890</name>
</gene>
<proteinExistence type="predicted"/>
<dbReference type="NCBIfam" id="TIGR02532">
    <property type="entry name" value="IV_pilin_GFxxxE"/>
    <property type="match status" value="1"/>
</dbReference>
<keyword evidence="1" id="KW-0812">Transmembrane</keyword>